<reference evidence="2 3" key="1">
    <citation type="submission" date="2019-12" db="EMBL/GenBank/DDBJ databases">
        <title>Rhizobium genotypes associated with high levels of biological nitrogen fixation by grain legumes in a temperate-maritime cropping system.</title>
        <authorList>
            <person name="Maluk M."/>
            <person name="Francesc Ferrando Molina F."/>
            <person name="Lopez Del Egido L."/>
            <person name="Lafos M."/>
            <person name="Langarica-Fuentes A."/>
            <person name="Gebre Yohannes G."/>
            <person name="Young M.W."/>
            <person name="Martin P."/>
            <person name="Gantlett R."/>
            <person name="Kenicer G."/>
            <person name="Hawes C."/>
            <person name="Begg G.S."/>
            <person name="Quilliam R.S."/>
            <person name="Squire G.R."/>
            <person name="Poole P.S."/>
            <person name="Young P.W."/>
            <person name="Iannetta P.M."/>
            <person name="James E.K."/>
        </authorList>
    </citation>
    <scope>NUCLEOTIDE SEQUENCE [LARGE SCALE GENOMIC DNA]</scope>
    <source>
        <strain evidence="2 3">JHI366</strain>
    </source>
</reference>
<comment type="caution">
    <text evidence="2">The sequence shown here is derived from an EMBL/GenBank/DDBJ whole genome shotgun (WGS) entry which is preliminary data.</text>
</comment>
<dbReference type="Proteomes" id="UP000471753">
    <property type="component" value="Unassembled WGS sequence"/>
</dbReference>
<evidence type="ECO:0000256" key="1">
    <source>
        <dbReference type="SAM" id="Phobius"/>
    </source>
</evidence>
<feature type="transmembrane region" description="Helical" evidence="1">
    <location>
        <begin position="42"/>
        <end position="67"/>
    </location>
</feature>
<gene>
    <name evidence="2" type="ORF">GR197_31160</name>
</gene>
<dbReference type="EMBL" id="WUFT01000044">
    <property type="protein sequence ID" value="NEJ74925.1"/>
    <property type="molecule type" value="Genomic_DNA"/>
</dbReference>
<sequence>MRLFKNADEFPLPPATLTKQEYIRWGERLIARSQGFADTGRFAVFYLKPFITIAMTLTSAGGAATVVSHGNPIFGWAVVVLSATVGAANSLFATSSPETSYRMDRQQQIMLWAETAFFKQGSRSYAGDDEEANCKLYGETMIDLSTNQITRWSIIPSRTADQRGKGK</sequence>
<keyword evidence="1" id="KW-1133">Transmembrane helix</keyword>
<protein>
    <recommendedName>
        <fullName evidence="4">DUF4231 domain-containing protein</fullName>
    </recommendedName>
</protein>
<organism evidence="2 3">
    <name type="scientific">Rhizobium phaseoli</name>
    <dbReference type="NCBI Taxonomy" id="396"/>
    <lineage>
        <taxon>Bacteria</taxon>
        <taxon>Pseudomonadati</taxon>
        <taxon>Pseudomonadota</taxon>
        <taxon>Alphaproteobacteria</taxon>
        <taxon>Hyphomicrobiales</taxon>
        <taxon>Rhizobiaceae</taxon>
        <taxon>Rhizobium/Agrobacterium group</taxon>
        <taxon>Rhizobium</taxon>
    </lineage>
</organism>
<evidence type="ECO:0008006" key="4">
    <source>
        <dbReference type="Google" id="ProtNLM"/>
    </source>
</evidence>
<name>A0A7K3UNM7_9HYPH</name>
<keyword evidence="1" id="KW-0472">Membrane</keyword>
<dbReference type="RefSeq" id="WP_164016543.1">
    <property type="nucleotide sequence ID" value="NZ_WUFT01000044.1"/>
</dbReference>
<feature type="transmembrane region" description="Helical" evidence="1">
    <location>
        <begin position="73"/>
        <end position="93"/>
    </location>
</feature>
<evidence type="ECO:0000313" key="3">
    <source>
        <dbReference type="Proteomes" id="UP000471753"/>
    </source>
</evidence>
<accession>A0A7K3UNM7</accession>
<evidence type="ECO:0000313" key="2">
    <source>
        <dbReference type="EMBL" id="NEJ74925.1"/>
    </source>
</evidence>
<keyword evidence="1" id="KW-0812">Transmembrane</keyword>
<dbReference type="AlphaFoldDB" id="A0A7K3UNM7"/>
<proteinExistence type="predicted"/>